<evidence type="ECO:0000256" key="1">
    <source>
        <dbReference type="HAMAP-Rule" id="MF_00697"/>
    </source>
</evidence>
<dbReference type="NCBIfam" id="NF003818">
    <property type="entry name" value="PRK05409.1"/>
    <property type="match status" value="1"/>
</dbReference>
<dbReference type="SUPFAM" id="SSF51658">
    <property type="entry name" value="Xylose isomerase-like"/>
    <property type="match status" value="1"/>
</dbReference>
<dbReference type="EMBL" id="NPZB01000001">
    <property type="protein sequence ID" value="PNS09696.1"/>
    <property type="molecule type" value="Genomic_DNA"/>
</dbReference>
<sequence length="283" mass="31319">MTRPLQGFGLGLRPEYYENALAADCPVDWFEIISENYMIDGGRPLHVLDEVAERYPLAMHGVSLSIGGRDPLDRDYLRKLSALERRVRPALVSDHLCWTGGDGIQLHDLLPLPQTDDAVRHVAARVRQVQDALGRQILLENVSSYLRFADNTLDEAQFLAAIVAESGCGLLLDVNNIYVNGHNHGVDPYAMLDALPVDAAKQLHLAGHTSDTQGSGLLIDTHDQPVCEAVWHLYAHAVRRFGDVPAMIERDDNYPPFSELLDELSRARAIAESAPAMQRKEAA</sequence>
<protein>
    <recommendedName>
        <fullName evidence="1">UPF0276 protein Lysil_1325</fullName>
    </recommendedName>
</protein>
<dbReference type="PANTHER" id="PTHR42194">
    <property type="entry name" value="UPF0276 PROTEIN HI_1600"/>
    <property type="match status" value="1"/>
</dbReference>
<dbReference type="Pfam" id="PF05114">
    <property type="entry name" value="MbnB_TglH_ChrH"/>
    <property type="match status" value="1"/>
</dbReference>
<comment type="caution">
    <text evidence="2">The sequence shown here is derived from an EMBL/GenBank/DDBJ whole genome shotgun (WGS) entry which is preliminary data.</text>
</comment>
<dbReference type="InterPro" id="IPR007801">
    <property type="entry name" value="MbnB/TglH/ChrH"/>
</dbReference>
<name>A0A2K1Q3S4_9GAMM</name>
<accession>A0A2K1Q3S4</accession>
<dbReference type="Proteomes" id="UP000236220">
    <property type="component" value="Unassembled WGS sequence"/>
</dbReference>
<dbReference type="PANTHER" id="PTHR42194:SF1">
    <property type="entry name" value="UPF0276 PROTEIN HI_1600"/>
    <property type="match status" value="1"/>
</dbReference>
<dbReference type="InterPro" id="IPR036237">
    <property type="entry name" value="Xyl_isomerase-like_sf"/>
</dbReference>
<gene>
    <name evidence="2" type="ORF">Lysil_1325</name>
</gene>
<proteinExistence type="inferred from homology"/>
<dbReference type="Gene3D" id="3.20.20.150">
    <property type="entry name" value="Divalent-metal-dependent TIM barrel enzymes"/>
    <property type="match status" value="1"/>
</dbReference>
<dbReference type="AlphaFoldDB" id="A0A2K1Q3S4"/>
<evidence type="ECO:0000313" key="2">
    <source>
        <dbReference type="EMBL" id="PNS09696.1"/>
    </source>
</evidence>
<dbReference type="HAMAP" id="MF_00697">
    <property type="entry name" value="UPF0276"/>
    <property type="match status" value="1"/>
</dbReference>
<keyword evidence="3" id="KW-1185">Reference proteome</keyword>
<evidence type="ECO:0000313" key="3">
    <source>
        <dbReference type="Proteomes" id="UP000236220"/>
    </source>
</evidence>
<dbReference type="RefSeq" id="WP_103074713.1">
    <property type="nucleotide sequence ID" value="NZ_NPZB01000001.1"/>
</dbReference>
<organism evidence="2 3">
    <name type="scientific">Solilutibacter silvestris</name>
    <dbReference type="NCBI Taxonomy" id="1645665"/>
    <lineage>
        <taxon>Bacteria</taxon>
        <taxon>Pseudomonadati</taxon>
        <taxon>Pseudomonadota</taxon>
        <taxon>Gammaproteobacteria</taxon>
        <taxon>Lysobacterales</taxon>
        <taxon>Lysobacteraceae</taxon>
        <taxon>Solilutibacter</taxon>
    </lineage>
</organism>
<comment type="similarity">
    <text evidence="1">Belongs to the UPF0276 family.</text>
</comment>
<dbReference type="OrthoDB" id="9763101at2"/>
<reference evidence="2 3" key="1">
    <citation type="submission" date="2017-08" db="EMBL/GenBank/DDBJ databases">
        <title>Lysobacter sylvestris genome.</title>
        <authorList>
            <person name="Zhang D.-C."/>
            <person name="Albuquerque L."/>
            <person name="Franca L."/>
            <person name="Froufe H.J.C."/>
            <person name="Barroso C."/>
            <person name="Egas C."/>
            <person name="Da Costa M."/>
            <person name="Margesin R."/>
        </authorList>
    </citation>
    <scope>NUCLEOTIDE SEQUENCE [LARGE SCALE GENOMIC DNA]</scope>
    <source>
        <strain evidence="2 3">AM20-91</strain>
    </source>
</reference>